<reference evidence="2 3" key="1">
    <citation type="submission" date="2022-01" db="EMBL/GenBank/DDBJ databases">
        <authorList>
            <person name="Xiong W."/>
            <person name="Schranz E."/>
        </authorList>
    </citation>
    <scope>NUCLEOTIDE SEQUENCE [LARGE SCALE GENOMIC DNA]</scope>
</reference>
<dbReference type="AlphaFoldDB" id="A0AAU9PQF6"/>
<proteinExistence type="predicted"/>
<evidence type="ECO:0000313" key="2">
    <source>
        <dbReference type="EMBL" id="CAH1451896.1"/>
    </source>
</evidence>
<organism evidence="2 3">
    <name type="scientific">Lactuca virosa</name>
    <dbReference type="NCBI Taxonomy" id="75947"/>
    <lineage>
        <taxon>Eukaryota</taxon>
        <taxon>Viridiplantae</taxon>
        <taxon>Streptophyta</taxon>
        <taxon>Embryophyta</taxon>
        <taxon>Tracheophyta</taxon>
        <taxon>Spermatophyta</taxon>
        <taxon>Magnoliopsida</taxon>
        <taxon>eudicotyledons</taxon>
        <taxon>Gunneridae</taxon>
        <taxon>Pentapetalae</taxon>
        <taxon>asterids</taxon>
        <taxon>campanulids</taxon>
        <taxon>Asterales</taxon>
        <taxon>Asteraceae</taxon>
        <taxon>Cichorioideae</taxon>
        <taxon>Cichorieae</taxon>
        <taxon>Lactucinae</taxon>
        <taxon>Lactuca</taxon>
    </lineage>
</organism>
<dbReference type="EMBL" id="CAKMRJ010005745">
    <property type="protein sequence ID" value="CAH1451896.1"/>
    <property type="molecule type" value="Genomic_DNA"/>
</dbReference>
<comment type="caution">
    <text evidence="2">The sequence shown here is derived from an EMBL/GenBank/DDBJ whole genome shotgun (WGS) entry which is preliminary data.</text>
</comment>
<accession>A0AAU9PQF6</accession>
<keyword evidence="3" id="KW-1185">Reference proteome</keyword>
<feature type="region of interest" description="Disordered" evidence="1">
    <location>
        <begin position="17"/>
        <end position="45"/>
    </location>
</feature>
<evidence type="ECO:0000313" key="3">
    <source>
        <dbReference type="Proteomes" id="UP001157418"/>
    </source>
</evidence>
<sequence>MSTGKLTIQEAISVPSPILGRKHSTDIETLPTTASRSESRHEDSSSSLRICFPFDLKMLESDLPPPMEVLDLNKLLRFADPTMAHFSFSLYRLGYR</sequence>
<gene>
    <name evidence="2" type="ORF">LVIROSA_LOCUS37226</name>
</gene>
<dbReference type="Proteomes" id="UP001157418">
    <property type="component" value="Unassembled WGS sequence"/>
</dbReference>
<protein>
    <submittedName>
        <fullName evidence="2">Uncharacterized protein</fullName>
    </submittedName>
</protein>
<name>A0AAU9PQF6_9ASTR</name>
<evidence type="ECO:0000256" key="1">
    <source>
        <dbReference type="SAM" id="MobiDB-lite"/>
    </source>
</evidence>